<dbReference type="GO" id="GO:0046872">
    <property type="term" value="F:metal ion binding"/>
    <property type="evidence" value="ECO:0007669"/>
    <property type="project" value="UniProtKB-KW"/>
</dbReference>
<keyword evidence="4" id="KW-0479">Metal-binding</keyword>
<dbReference type="InterPro" id="IPR033749">
    <property type="entry name" value="Polyprenyl_synt_CS"/>
</dbReference>
<dbReference type="InterPro" id="IPR000092">
    <property type="entry name" value="Polyprenyl_synt"/>
</dbReference>
<dbReference type="GO" id="GO:0005737">
    <property type="term" value="C:cytoplasm"/>
    <property type="evidence" value="ECO:0007669"/>
    <property type="project" value="UniProtKB-ARBA"/>
</dbReference>
<dbReference type="AlphaFoldDB" id="A0A849ID46"/>
<evidence type="ECO:0000256" key="4">
    <source>
        <dbReference type="ARBA" id="ARBA00022723"/>
    </source>
</evidence>
<dbReference type="PROSITE" id="PS00723">
    <property type="entry name" value="POLYPRENYL_SYNTHASE_1"/>
    <property type="match status" value="1"/>
</dbReference>
<dbReference type="CDD" id="cd00685">
    <property type="entry name" value="Trans_IPPS_HT"/>
    <property type="match status" value="1"/>
</dbReference>
<keyword evidence="3 8" id="KW-0808">Transferase</keyword>
<comment type="cofactor">
    <cofactor evidence="1">
        <name>Mg(2+)</name>
        <dbReference type="ChEBI" id="CHEBI:18420"/>
    </cofactor>
</comment>
<dbReference type="FunFam" id="1.10.600.10:FF:000001">
    <property type="entry name" value="Geranylgeranyl diphosphate synthase"/>
    <property type="match status" value="1"/>
</dbReference>
<evidence type="ECO:0000313" key="10">
    <source>
        <dbReference type="Proteomes" id="UP000564885"/>
    </source>
</evidence>
<evidence type="ECO:0000256" key="3">
    <source>
        <dbReference type="ARBA" id="ARBA00022679"/>
    </source>
</evidence>
<reference evidence="9 10" key="1">
    <citation type="submission" date="2020-04" db="EMBL/GenBank/DDBJ databases">
        <title>Enterovirga sp. isolate from soil.</title>
        <authorList>
            <person name="Chea S."/>
            <person name="Kim D.-U."/>
        </authorList>
    </citation>
    <scope>NUCLEOTIDE SEQUENCE [LARGE SCALE GENOMIC DNA]</scope>
    <source>
        <strain evidence="9 10">DB1703</strain>
    </source>
</reference>
<dbReference type="InterPro" id="IPR053378">
    <property type="entry name" value="Prenyl_diphosphate_synthase"/>
</dbReference>
<keyword evidence="6" id="KW-0414">Isoprene biosynthesis</keyword>
<dbReference type="GO" id="GO:0016114">
    <property type="term" value="P:terpenoid biosynthetic process"/>
    <property type="evidence" value="ECO:0007669"/>
    <property type="project" value="UniProtKB-ARBA"/>
</dbReference>
<keyword evidence="10" id="KW-1185">Reference proteome</keyword>
<gene>
    <name evidence="9" type="ORF">HJG44_05395</name>
</gene>
<sequence>MNALTQNDFFARLDGTARAIETLLDGLLAPEPLPGEIERPARLLEAMRYAMLGGGKRLRPHLVVETARLFGAGDEGALRAGAAVECIHGYSLVHDDLPAMDDDALRRGKPTLHKAYDDATAILAGDALQTLAFDILADEATHPDPAIRVELTLALARSSGLGGMVGGQMLDLEAEGRFTPEGKPIPGDETSTLRLQAMKTGAILASSVQMGAILGRASEAERQALAVYGRALGQAFQIADDLLDAEGEAATVGKATGKDAARGKSTLVSLLGASNAKARLSGLVDEAEGALSVFGQRGDVLRQTARFVAERRS</sequence>
<comment type="caution">
    <text evidence="9">The sequence shown here is derived from an EMBL/GenBank/DDBJ whole genome shotgun (WGS) entry which is preliminary data.</text>
</comment>
<dbReference type="SFLD" id="SFLDG01017">
    <property type="entry name" value="Polyprenyl_Transferase_Like"/>
    <property type="match status" value="1"/>
</dbReference>
<evidence type="ECO:0000256" key="8">
    <source>
        <dbReference type="RuleBase" id="RU004466"/>
    </source>
</evidence>
<evidence type="ECO:0000256" key="6">
    <source>
        <dbReference type="ARBA" id="ARBA00023229"/>
    </source>
</evidence>
<dbReference type="Gene3D" id="1.10.600.10">
    <property type="entry name" value="Farnesyl Diphosphate Synthase"/>
    <property type="match status" value="1"/>
</dbReference>
<comment type="similarity">
    <text evidence="2 8">Belongs to the FPP/GGPP synthase family.</text>
</comment>
<protein>
    <recommendedName>
        <fullName evidence="7">Probable farnesyl diphosphate synthase</fullName>
    </recommendedName>
</protein>
<keyword evidence="5" id="KW-0460">Magnesium</keyword>
<name>A0A849ID46_9HYPH</name>
<dbReference type="Pfam" id="PF00348">
    <property type="entry name" value="polyprenyl_synt"/>
    <property type="match status" value="1"/>
</dbReference>
<dbReference type="RefSeq" id="WP_171217366.1">
    <property type="nucleotide sequence ID" value="NZ_JABEPP010000002.1"/>
</dbReference>
<dbReference type="PANTHER" id="PTHR43281:SF1">
    <property type="entry name" value="FARNESYL DIPHOSPHATE SYNTHASE"/>
    <property type="match status" value="1"/>
</dbReference>
<dbReference type="PROSITE" id="PS00444">
    <property type="entry name" value="POLYPRENYL_SYNTHASE_2"/>
    <property type="match status" value="1"/>
</dbReference>
<organism evidence="9 10">
    <name type="scientific">Enterovirga aerilata</name>
    <dbReference type="NCBI Taxonomy" id="2730920"/>
    <lineage>
        <taxon>Bacteria</taxon>
        <taxon>Pseudomonadati</taxon>
        <taxon>Pseudomonadota</taxon>
        <taxon>Alphaproteobacteria</taxon>
        <taxon>Hyphomicrobiales</taxon>
        <taxon>Methylobacteriaceae</taxon>
        <taxon>Enterovirga</taxon>
    </lineage>
</organism>
<proteinExistence type="inferred from homology"/>
<evidence type="ECO:0000256" key="1">
    <source>
        <dbReference type="ARBA" id="ARBA00001946"/>
    </source>
</evidence>
<dbReference type="EMBL" id="JABEPP010000002">
    <property type="protein sequence ID" value="NNM71833.1"/>
    <property type="molecule type" value="Genomic_DNA"/>
</dbReference>
<dbReference type="Proteomes" id="UP000564885">
    <property type="component" value="Unassembled WGS sequence"/>
</dbReference>
<evidence type="ECO:0000256" key="2">
    <source>
        <dbReference type="ARBA" id="ARBA00006706"/>
    </source>
</evidence>
<evidence type="ECO:0000313" key="9">
    <source>
        <dbReference type="EMBL" id="NNM71833.1"/>
    </source>
</evidence>
<dbReference type="GO" id="GO:0004659">
    <property type="term" value="F:prenyltransferase activity"/>
    <property type="evidence" value="ECO:0007669"/>
    <property type="project" value="InterPro"/>
</dbReference>
<evidence type="ECO:0000256" key="5">
    <source>
        <dbReference type="ARBA" id="ARBA00022842"/>
    </source>
</evidence>
<evidence type="ECO:0000256" key="7">
    <source>
        <dbReference type="ARBA" id="ARBA00069024"/>
    </source>
</evidence>
<accession>A0A849ID46</accession>
<dbReference type="NCBIfam" id="NF045485">
    <property type="entry name" value="FPPsyn"/>
    <property type="match status" value="1"/>
</dbReference>
<dbReference type="PANTHER" id="PTHR43281">
    <property type="entry name" value="FARNESYL DIPHOSPHATE SYNTHASE"/>
    <property type="match status" value="1"/>
</dbReference>
<dbReference type="InterPro" id="IPR008949">
    <property type="entry name" value="Isoprenoid_synthase_dom_sf"/>
</dbReference>
<dbReference type="SUPFAM" id="SSF48576">
    <property type="entry name" value="Terpenoid synthases"/>
    <property type="match status" value="1"/>
</dbReference>
<dbReference type="SFLD" id="SFLDS00005">
    <property type="entry name" value="Isoprenoid_Synthase_Type_I"/>
    <property type="match status" value="1"/>
</dbReference>